<feature type="region of interest" description="Disordered" evidence="1">
    <location>
        <begin position="65"/>
        <end position="89"/>
    </location>
</feature>
<dbReference type="AlphaFoldDB" id="A0A438HTQ9"/>
<reference evidence="2 3" key="1">
    <citation type="journal article" date="2018" name="PLoS Genet.">
        <title>Population sequencing reveals clonal diversity and ancestral inbreeding in the grapevine cultivar Chardonnay.</title>
        <authorList>
            <person name="Roach M.J."/>
            <person name="Johnson D.L."/>
            <person name="Bohlmann J."/>
            <person name="van Vuuren H.J."/>
            <person name="Jones S.J."/>
            <person name="Pretorius I.S."/>
            <person name="Schmidt S.A."/>
            <person name="Borneman A.R."/>
        </authorList>
    </citation>
    <scope>NUCLEOTIDE SEQUENCE [LARGE SCALE GENOMIC DNA]</scope>
    <source>
        <strain evidence="3">cv. Chardonnay</strain>
        <tissue evidence="2">Leaf</tissue>
    </source>
</reference>
<comment type="caution">
    <text evidence="2">The sequence shown here is derived from an EMBL/GenBank/DDBJ whole genome shotgun (WGS) entry which is preliminary data.</text>
</comment>
<evidence type="ECO:0000313" key="2">
    <source>
        <dbReference type="EMBL" id="RVW87852.1"/>
    </source>
</evidence>
<protein>
    <submittedName>
        <fullName evidence="2">Uncharacterized protein</fullName>
    </submittedName>
</protein>
<organism evidence="2 3">
    <name type="scientific">Vitis vinifera</name>
    <name type="common">Grape</name>
    <dbReference type="NCBI Taxonomy" id="29760"/>
    <lineage>
        <taxon>Eukaryota</taxon>
        <taxon>Viridiplantae</taxon>
        <taxon>Streptophyta</taxon>
        <taxon>Embryophyta</taxon>
        <taxon>Tracheophyta</taxon>
        <taxon>Spermatophyta</taxon>
        <taxon>Magnoliopsida</taxon>
        <taxon>eudicotyledons</taxon>
        <taxon>Gunneridae</taxon>
        <taxon>Pentapetalae</taxon>
        <taxon>rosids</taxon>
        <taxon>Vitales</taxon>
        <taxon>Vitaceae</taxon>
        <taxon>Viteae</taxon>
        <taxon>Vitis</taxon>
    </lineage>
</organism>
<dbReference type="Proteomes" id="UP000288805">
    <property type="component" value="Unassembled WGS sequence"/>
</dbReference>
<proteinExistence type="predicted"/>
<dbReference type="EMBL" id="QGNW01000179">
    <property type="protein sequence ID" value="RVW87852.1"/>
    <property type="molecule type" value="Genomic_DNA"/>
</dbReference>
<accession>A0A438HTQ9</accession>
<feature type="region of interest" description="Disordered" evidence="1">
    <location>
        <begin position="1"/>
        <end position="36"/>
    </location>
</feature>
<gene>
    <name evidence="2" type="ORF">CK203_039709</name>
</gene>
<evidence type="ECO:0000256" key="1">
    <source>
        <dbReference type="SAM" id="MobiDB-lite"/>
    </source>
</evidence>
<name>A0A438HTQ9_VITVI</name>
<sequence>MLGLGLNPDGVTSVVTAASSREEEEDASSANEKVKSAPGLLEFQSSRLAEKKVMHGSRKRWSTFFPPSSEHRQGIRSNSEPFRAEKSRWTASQGKFRGKGLVAEKGSRSENFFIRRRYGRFFWAEWGLILVAQQSLLSLLRQKPEVIQPACPYQMSESVNSPSDILRSPCKESSKATVHLGGIAGSPSGEFQIEGLSLGNGKSTRGFKKSGYQGIFQEEEQMLHRIVSLSGFGSEIRVTIVSHEDNQLEYQGIGLKEKEKGG</sequence>
<evidence type="ECO:0000313" key="3">
    <source>
        <dbReference type="Proteomes" id="UP000288805"/>
    </source>
</evidence>